<feature type="region of interest" description="Disordered" evidence="9">
    <location>
        <begin position="169"/>
        <end position="188"/>
    </location>
</feature>
<evidence type="ECO:0000313" key="10">
    <source>
        <dbReference type="EMBL" id="OAT09113.1"/>
    </source>
</evidence>
<accession>A0A179UMR3</accession>
<evidence type="ECO:0000256" key="2">
    <source>
        <dbReference type="ARBA" id="ARBA00005546"/>
    </source>
</evidence>
<protein>
    <recommendedName>
        <fullName evidence="4">EKC/KEOPS complex subunit CGI121</fullName>
    </recommendedName>
    <alternativeName>
        <fullName evidence="3">EKC/KEOPS complex subunit cgi121</fullName>
    </alternativeName>
</protein>
<comment type="similarity">
    <text evidence="2 8">Belongs to the CGI121/TPRKB family.</text>
</comment>
<dbReference type="AlphaFoldDB" id="A0A179UMR3"/>
<evidence type="ECO:0000256" key="1">
    <source>
        <dbReference type="ARBA" id="ARBA00004123"/>
    </source>
</evidence>
<evidence type="ECO:0000313" key="11">
    <source>
        <dbReference type="Proteomes" id="UP000002038"/>
    </source>
</evidence>
<dbReference type="Gene3D" id="3.30.2380.10">
    <property type="entry name" value="CGI121/TPRKB"/>
    <property type="match status" value="1"/>
</dbReference>
<dbReference type="KEGG" id="bgh:BDBG_04673"/>
<keyword evidence="11" id="KW-1185">Reference proteome</keyword>
<dbReference type="Proteomes" id="UP000002038">
    <property type="component" value="Unassembled WGS sequence"/>
</dbReference>
<dbReference type="GO" id="GO:0000408">
    <property type="term" value="C:EKC/KEOPS complex"/>
    <property type="evidence" value="ECO:0007669"/>
    <property type="project" value="TreeGrafter"/>
</dbReference>
<dbReference type="GO" id="GO:0005829">
    <property type="term" value="C:cytosol"/>
    <property type="evidence" value="ECO:0007669"/>
    <property type="project" value="TreeGrafter"/>
</dbReference>
<dbReference type="EMBL" id="GG657456">
    <property type="protein sequence ID" value="OAT09113.1"/>
    <property type="molecule type" value="Genomic_DNA"/>
</dbReference>
<evidence type="ECO:0000256" key="4">
    <source>
        <dbReference type="ARBA" id="ARBA00016009"/>
    </source>
</evidence>
<comment type="function">
    <text evidence="7">Component of the EKC/KEOPS complex that is required for the formation of a threonylcarbamoyl group on adenosine at position 37 (t(6)A37) in tRNAs that read codons beginning with adenine. The complex is probably involved in the transfer of the threonylcarbamoyl moiety of threonylcarbamoyl-AMP (TC-AMP) to the N6 group of A37. CGI121 acts as an allosteric effector that regulates the t(6)A activity of the complex. The EKC/KEOPS complex also promotes both telomere uncapping and telomere elongation. The complex is required for efficient recruitment of transcriptional coactivators. CGI121 is not required for tRNA modification.</text>
</comment>
<dbReference type="OrthoDB" id="329139at2759"/>
<dbReference type="PANTHER" id="PTHR15840">
    <property type="entry name" value="CGI-121 FAMILY MEMBER"/>
    <property type="match status" value="1"/>
</dbReference>
<dbReference type="GeneID" id="8504568"/>
<reference evidence="11" key="1">
    <citation type="journal article" date="2015" name="PLoS Genet.">
        <title>The dynamic genome and transcriptome of the human fungal pathogen Blastomyces and close relative Emmonsia.</title>
        <authorList>
            <person name="Munoz J.F."/>
            <person name="Gauthier G.M."/>
            <person name="Desjardins C.A."/>
            <person name="Gallo J.E."/>
            <person name="Holder J."/>
            <person name="Sullivan T.D."/>
            <person name="Marty A.J."/>
            <person name="Carmen J.C."/>
            <person name="Chen Z."/>
            <person name="Ding L."/>
            <person name="Gujja S."/>
            <person name="Magrini V."/>
            <person name="Misas E."/>
            <person name="Mitreva M."/>
            <person name="Priest M."/>
            <person name="Saif S."/>
            <person name="Whiston E.A."/>
            <person name="Young S."/>
            <person name="Zeng Q."/>
            <person name="Goldman W.E."/>
            <person name="Mardis E.R."/>
            <person name="Taylor J.W."/>
            <person name="McEwen J.G."/>
            <person name="Clay O.K."/>
            <person name="Klein B.S."/>
            <person name="Cuomo C.A."/>
        </authorList>
    </citation>
    <scope>NUCLEOTIDE SEQUENCE [LARGE SCALE GENOMIC DNA]</scope>
    <source>
        <strain evidence="11">SLH14081</strain>
    </source>
</reference>
<organism evidence="10 11">
    <name type="scientific">Blastomyces gilchristii (strain SLH14081)</name>
    <name type="common">Blastomyces dermatitidis</name>
    <dbReference type="NCBI Taxonomy" id="559298"/>
    <lineage>
        <taxon>Eukaryota</taxon>
        <taxon>Fungi</taxon>
        <taxon>Dikarya</taxon>
        <taxon>Ascomycota</taxon>
        <taxon>Pezizomycotina</taxon>
        <taxon>Eurotiomycetes</taxon>
        <taxon>Eurotiomycetidae</taxon>
        <taxon>Onygenales</taxon>
        <taxon>Ajellomycetaceae</taxon>
        <taxon>Blastomyces</taxon>
    </lineage>
</organism>
<comment type="subcellular location">
    <subcellularLocation>
        <location evidence="1">Nucleus</location>
    </subcellularLocation>
</comment>
<dbReference type="InterPro" id="IPR036504">
    <property type="entry name" value="CGI121/TPRKB_sf"/>
</dbReference>
<keyword evidence="6 8" id="KW-0539">Nucleus</keyword>
<dbReference type="STRING" id="559298.A0A179UMR3"/>
<name>A0A179UMR3_BLAGS</name>
<evidence type="ECO:0000256" key="3">
    <source>
        <dbReference type="ARBA" id="ARBA00015316"/>
    </source>
</evidence>
<dbReference type="InterPro" id="IPR013926">
    <property type="entry name" value="CGI121/TPRKB"/>
</dbReference>
<evidence type="ECO:0000256" key="5">
    <source>
        <dbReference type="ARBA" id="ARBA00022694"/>
    </source>
</evidence>
<dbReference type="GO" id="GO:0002949">
    <property type="term" value="P:tRNA threonylcarbamoyladenosine modification"/>
    <property type="evidence" value="ECO:0007669"/>
    <property type="project" value="TreeGrafter"/>
</dbReference>
<evidence type="ECO:0000256" key="7">
    <source>
        <dbReference type="ARBA" id="ARBA00025043"/>
    </source>
</evidence>
<evidence type="ECO:0000256" key="8">
    <source>
        <dbReference type="RuleBase" id="RU004398"/>
    </source>
</evidence>
<dbReference type="GO" id="GO:0005634">
    <property type="term" value="C:nucleus"/>
    <property type="evidence" value="ECO:0007669"/>
    <property type="project" value="UniProtKB-SubCell"/>
</dbReference>
<dbReference type="Pfam" id="PF08617">
    <property type="entry name" value="CGI-121"/>
    <property type="match status" value="1"/>
</dbReference>
<dbReference type="PANTHER" id="PTHR15840:SF10">
    <property type="entry name" value="EKC_KEOPS COMPLEX SUBUNIT TPRKB"/>
    <property type="match status" value="1"/>
</dbReference>
<dbReference type="VEuPathDB" id="FungiDB:BDBG_04673"/>
<evidence type="ECO:0000256" key="6">
    <source>
        <dbReference type="ARBA" id="ARBA00023242"/>
    </source>
</evidence>
<proteinExistence type="inferred from homology"/>
<keyword evidence="5" id="KW-0819">tRNA processing</keyword>
<gene>
    <name evidence="10" type="ORF">BDBG_04673</name>
</gene>
<evidence type="ECO:0000256" key="9">
    <source>
        <dbReference type="SAM" id="MobiDB-lite"/>
    </source>
</evidence>
<sequence>MPSVQTIQLFHVPSNCPVHIALYRDLENASFLREQLFSGNTEFEYAFIDAATILSTTHLLAAVFRAVNDHQNNRLKSKNVHSEIVYSLSANNNIAESFRKFGLTDTTKDLLVVKVSTSPEVTNASVAQHLEKVIKGISLNFDNDNLRLVSDIGKIRKAYKLGSGNVNQAPKVEAGKAGQKSSKTPAGIEMRDLERTILGLMALRGS</sequence>
<dbReference type="RefSeq" id="XP_031578650.1">
    <property type="nucleotide sequence ID" value="XM_031721786.1"/>
</dbReference>
<dbReference type="SUPFAM" id="SSF143870">
    <property type="entry name" value="PF0523-like"/>
    <property type="match status" value="1"/>
</dbReference>